<evidence type="ECO:0000313" key="1">
    <source>
        <dbReference type="EMBL" id="OWZ02536.1"/>
    </source>
</evidence>
<dbReference type="OrthoDB" id="89290at2759"/>
<organism evidence="1 2">
    <name type="scientific">Phytophthora megakarya</name>
    <dbReference type="NCBI Taxonomy" id="4795"/>
    <lineage>
        <taxon>Eukaryota</taxon>
        <taxon>Sar</taxon>
        <taxon>Stramenopiles</taxon>
        <taxon>Oomycota</taxon>
        <taxon>Peronosporomycetes</taxon>
        <taxon>Peronosporales</taxon>
        <taxon>Peronosporaceae</taxon>
        <taxon>Phytophthora</taxon>
    </lineage>
</organism>
<dbReference type="EMBL" id="NBNE01006104">
    <property type="protein sequence ID" value="OWZ02536.1"/>
    <property type="molecule type" value="Genomic_DNA"/>
</dbReference>
<name>A0A225V9Y2_9STRA</name>
<feature type="non-terminal residue" evidence="1">
    <location>
        <position position="1"/>
    </location>
</feature>
<reference evidence="2" key="1">
    <citation type="submission" date="2017-03" db="EMBL/GenBank/DDBJ databases">
        <title>Phytopthora megakarya and P. palmivora, two closely related causual agents of cacao black pod achieved similar genome size and gene model numbers by different mechanisms.</title>
        <authorList>
            <person name="Ali S."/>
            <person name="Shao J."/>
            <person name="Larry D.J."/>
            <person name="Kronmiller B."/>
            <person name="Shen D."/>
            <person name="Strem M.D."/>
            <person name="Melnick R.L."/>
            <person name="Guiltinan M.J."/>
            <person name="Tyler B.M."/>
            <person name="Meinhardt L.W."/>
            <person name="Bailey B.A."/>
        </authorList>
    </citation>
    <scope>NUCLEOTIDE SEQUENCE [LARGE SCALE GENOMIC DNA]</scope>
    <source>
        <strain evidence="2">zdho120</strain>
    </source>
</reference>
<evidence type="ECO:0000313" key="2">
    <source>
        <dbReference type="Proteomes" id="UP000198211"/>
    </source>
</evidence>
<dbReference type="Proteomes" id="UP000198211">
    <property type="component" value="Unassembled WGS sequence"/>
</dbReference>
<proteinExistence type="predicted"/>
<dbReference type="AlphaFoldDB" id="A0A225V9Y2"/>
<keyword evidence="2" id="KW-1185">Reference proteome</keyword>
<accession>A0A225V9Y2</accession>
<comment type="caution">
    <text evidence="1">The sequence shown here is derived from an EMBL/GenBank/DDBJ whole genome shotgun (WGS) entry which is preliminary data.</text>
</comment>
<gene>
    <name evidence="1" type="ORF">PHMEG_00025888</name>
</gene>
<protein>
    <submittedName>
        <fullName evidence="1">Glycoside hydrolase</fullName>
    </submittedName>
</protein>
<sequence length="50" mass="5300">KKIVEDSNFVVAVKPDTWCDVYNTITNPLCAEFKIGMSSGAGTVSVGGLH</sequence>
<keyword evidence="1" id="KW-0378">Hydrolase</keyword>
<dbReference type="GO" id="GO:0016787">
    <property type="term" value="F:hydrolase activity"/>
    <property type="evidence" value="ECO:0007669"/>
    <property type="project" value="UniProtKB-KW"/>
</dbReference>